<dbReference type="Proteomes" id="UP000198662">
    <property type="component" value="Unassembled WGS sequence"/>
</dbReference>
<keyword evidence="3" id="KW-1185">Reference proteome</keyword>
<reference evidence="3" key="1">
    <citation type="submission" date="2016-10" db="EMBL/GenBank/DDBJ databases">
        <authorList>
            <person name="Varghese N."/>
            <person name="Submissions S."/>
        </authorList>
    </citation>
    <scope>NUCLEOTIDE SEQUENCE [LARGE SCALE GENOMIC DNA]</scope>
    <source>
        <strain evidence="3">CGMCC 4.3147</strain>
    </source>
</reference>
<name>A0A1G9CWG4_9ACTN</name>
<keyword evidence="1" id="KW-1133">Transmembrane helix</keyword>
<feature type="transmembrane region" description="Helical" evidence="1">
    <location>
        <begin position="55"/>
        <end position="72"/>
    </location>
</feature>
<evidence type="ECO:0000313" key="2">
    <source>
        <dbReference type="EMBL" id="SDK55953.1"/>
    </source>
</evidence>
<organism evidence="2 3">
    <name type="scientific">Glycomyces sambucus</name>
    <dbReference type="NCBI Taxonomy" id="380244"/>
    <lineage>
        <taxon>Bacteria</taxon>
        <taxon>Bacillati</taxon>
        <taxon>Actinomycetota</taxon>
        <taxon>Actinomycetes</taxon>
        <taxon>Glycomycetales</taxon>
        <taxon>Glycomycetaceae</taxon>
        <taxon>Glycomyces</taxon>
    </lineage>
</organism>
<protein>
    <submittedName>
        <fullName evidence="2">Putative membrane protein</fullName>
    </submittedName>
</protein>
<sequence>MLLVVQIFAALAGLVHVYIWVMETLRFGDPKIHKGVFKTETADVPAVRPWAANQGWYNLFLAVGALLGTALVRAEPAVGWTLIVTACGSMVLAALVLVATDRSMLASAAKQGLLPLLALVSALGQTL</sequence>
<dbReference type="Pfam" id="PF06993">
    <property type="entry name" value="DUF1304"/>
    <property type="match status" value="1"/>
</dbReference>
<evidence type="ECO:0000256" key="1">
    <source>
        <dbReference type="SAM" id="Phobius"/>
    </source>
</evidence>
<dbReference type="AlphaFoldDB" id="A0A1G9CWG4"/>
<accession>A0A1G9CWG4</accession>
<dbReference type="InterPro" id="IPR009732">
    <property type="entry name" value="DUF1304"/>
</dbReference>
<dbReference type="EMBL" id="FNGF01000001">
    <property type="protein sequence ID" value="SDK55953.1"/>
    <property type="molecule type" value="Genomic_DNA"/>
</dbReference>
<proteinExistence type="predicted"/>
<dbReference type="RefSeq" id="WP_091042297.1">
    <property type="nucleotide sequence ID" value="NZ_FNGF01000001.1"/>
</dbReference>
<feature type="transmembrane region" description="Helical" evidence="1">
    <location>
        <begin position="79"/>
        <end position="99"/>
    </location>
</feature>
<dbReference type="STRING" id="380244.SAMN05216298_0543"/>
<gene>
    <name evidence="2" type="ORF">SAMN05216298_0543</name>
</gene>
<keyword evidence="1" id="KW-0472">Membrane</keyword>
<dbReference type="OrthoDB" id="9803832at2"/>
<keyword evidence="1" id="KW-0812">Transmembrane</keyword>
<evidence type="ECO:0000313" key="3">
    <source>
        <dbReference type="Proteomes" id="UP000198662"/>
    </source>
</evidence>